<keyword evidence="2" id="KW-0862">Zinc</keyword>
<reference evidence="5 6" key="1">
    <citation type="journal article" date="2012" name="Genome Biol.">
        <title>Genome and low-iron response of an oceanic diatom adapted to chronic iron limitation.</title>
        <authorList>
            <person name="Lommer M."/>
            <person name="Specht M."/>
            <person name="Roy A.S."/>
            <person name="Kraemer L."/>
            <person name="Andreson R."/>
            <person name="Gutowska M.A."/>
            <person name="Wolf J."/>
            <person name="Bergner S.V."/>
            <person name="Schilhabel M.B."/>
            <person name="Klostermeier U.C."/>
            <person name="Beiko R.G."/>
            <person name="Rosenstiel P."/>
            <person name="Hippler M."/>
            <person name="Laroche J."/>
        </authorList>
    </citation>
    <scope>NUCLEOTIDE SEQUENCE [LARGE SCALE GENOMIC DNA]</scope>
    <source>
        <strain evidence="5 6">CCMP1005</strain>
    </source>
</reference>
<keyword evidence="2" id="KW-0479">Metal-binding</keyword>
<gene>
    <name evidence="5" type="ORF">THAOC_06749</name>
</gene>
<evidence type="ECO:0000259" key="4">
    <source>
        <dbReference type="PROSITE" id="PS50089"/>
    </source>
</evidence>
<accession>K0SZK8</accession>
<evidence type="ECO:0000256" key="3">
    <source>
        <dbReference type="SAM" id="MobiDB-lite"/>
    </source>
</evidence>
<feature type="compositionally biased region" description="Gly residues" evidence="3">
    <location>
        <begin position="1060"/>
        <end position="1071"/>
    </location>
</feature>
<dbReference type="SUPFAM" id="SSF81901">
    <property type="entry name" value="HCP-like"/>
    <property type="match status" value="1"/>
</dbReference>
<dbReference type="eggNOG" id="ENOG502QR5D">
    <property type="taxonomic scope" value="Eukaryota"/>
</dbReference>
<feature type="region of interest" description="Disordered" evidence="3">
    <location>
        <begin position="874"/>
        <end position="963"/>
    </location>
</feature>
<dbReference type="InterPro" id="IPR050767">
    <property type="entry name" value="Sel1_AlgK"/>
</dbReference>
<dbReference type="PANTHER" id="PTHR11102">
    <property type="entry name" value="SEL-1-LIKE PROTEIN"/>
    <property type="match status" value="1"/>
</dbReference>
<feature type="compositionally biased region" description="Low complexity" evidence="3">
    <location>
        <begin position="763"/>
        <end position="774"/>
    </location>
</feature>
<dbReference type="Pfam" id="PF08238">
    <property type="entry name" value="Sel1"/>
    <property type="match status" value="3"/>
</dbReference>
<dbReference type="InterPro" id="IPR001841">
    <property type="entry name" value="Znf_RING"/>
</dbReference>
<keyword evidence="6" id="KW-1185">Reference proteome</keyword>
<evidence type="ECO:0000313" key="6">
    <source>
        <dbReference type="Proteomes" id="UP000266841"/>
    </source>
</evidence>
<feature type="compositionally biased region" description="Basic and acidic residues" evidence="3">
    <location>
        <begin position="624"/>
        <end position="646"/>
    </location>
</feature>
<evidence type="ECO:0000256" key="2">
    <source>
        <dbReference type="PROSITE-ProRule" id="PRU00175"/>
    </source>
</evidence>
<dbReference type="Proteomes" id="UP000266841">
    <property type="component" value="Unassembled WGS sequence"/>
</dbReference>
<dbReference type="PROSITE" id="PS50089">
    <property type="entry name" value="ZF_RING_2"/>
    <property type="match status" value="1"/>
</dbReference>
<dbReference type="InterPro" id="IPR006597">
    <property type="entry name" value="Sel1-like"/>
</dbReference>
<name>K0SZK8_THAOC</name>
<protein>
    <recommendedName>
        <fullName evidence="4">RING-type domain-containing protein</fullName>
    </recommendedName>
</protein>
<dbReference type="Gene3D" id="1.25.40.10">
    <property type="entry name" value="Tetratricopeptide repeat domain"/>
    <property type="match status" value="1"/>
</dbReference>
<dbReference type="PANTHER" id="PTHR11102:SF160">
    <property type="entry name" value="ERAD-ASSOCIATED E3 UBIQUITIN-PROTEIN LIGASE COMPONENT HRD3"/>
    <property type="match status" value="1"/>
</dbReference>
<feature type="compositionally biased region" description="Low complexity" evidence="3">
    <location>
        <begin position="1088"/>
        <end position="1111"/>
    </location>
</feature>
<dbReference type="SMART" id="SM00671">
    <property type="entry name" value="SEL1"/>
    <property type="match status" value="3"/>
</dbReference>
<dbReference type="GO" id="GO:0008270">
    <property type="term" value="F:zinc ion binding"/>
    <property type="evidence" value="ECO:0007669"/>
    <property type="project" value="UniProtKB-KW"/>
</dbReference>
<feature type="compositionally biased region" description="Low complexity" evidence="3">
    <location>
        <begin position="895"/>
        <end position="904"/>
    </location>
</feature>
<dbReference type="InterPro" id="IPR011990">
    <property type="entry name" value="TPR-like_helical_dom_sf"/>
</dbReference>
<feature type="region of interest" description="Disordered" evidence="3">
    <location>
        <begin position="594"/>
        <end position="662"/>
    </location>
</feature>
<dbReference type="AlphaFoldDB" id="K0SZK8"/>
<dbReference type="SUPFAM" id="SSF57850">
    <property type="entry name" value="RING/U-box"/>
    <property type="match status" value="1"/>
</dbReference>
<evidence type="ECO:0000313" key="5">
    <source>
        <dbReference type="EMBL" id="EJK71778.1"/>
    </source>
</evidence>
<feature type="region of interest" description="Disordered" evidence="3">
    <location>
        <begin position="755"/>
        <end position="841"/>
    </location>
</feature>
<feature type="compositionally biased region" description="Acidic residues" evidence="3">
    <location>
        <begin position="916"/>
        <end position="926"/>
    </location>
</feature>
<sequence length="1111" mass="121411">MVSLPSKYHLKFQRSPEDEPDIIEILLVSPWALIQPSSRPSDRFIRCGKEGHVLWMECHFGCTTSALSVLGRLSASVLVPFSPLPNAIEGFPRSLGLWGPPPAPGRRALVALLRASRIARLACCWPTRTSSLSYVGGRRRDSEKGRGRAEMRVAVGEAEARETWMVEDESHVPVEDVEDVQKSSGRGRSDCDGFSVRSASQAWKAHPSDEPLDPLTGPKASDDEERQKTDEERLMEEIAEQKDLVDAPPGDTKDGIVHRASHEKKLGQLEFKYQLLVEKKRLARVLLKFQELYGDMYSEPCLICLDEIYIHASENLYKTFNCCGGFICKSCARDFRESGVGVDKCPLCREFLNVKTVARSAAQLMALAKRGVIWAQSNVGQCMIKGIRGFEKQAQTGLEWINKAAAQNYPTALYELSYLYCDGIASELGTSQEKANELMLKSANLGYSLANTALAKVCFETDKDESYFRASVAFALDNTNEHAAFILGSLHYFGFEQDTPEPFSYLACHYMNIWAMGDRDGMASHYYSKALLRSAKHLHGGSNHMPAAFFWLRKSCDMGYKDAREMLKEWESYWQSLCANCAKKTQAGEKFKQCSNQVQGPVGSRRADGRVLNQRRSFGRAAGARRDARDGGRRRQDDGGGREDRKGRRGGARRPRQGAGMARVEHVAVAKNIVFHPFSHIIVDRTNTDTARDAPVPDEAEGAAGRRRRRRRGRAPRGGGHPDVVVYTCRRRVPDSRPAIGLTFSFRLPGDEFTFSREEESSSGESSPPSSPASAREKPRAVRAIVLTFSSSSSQPPSRAGRLGSGSGPTLTGKGDPGEPAMARDASAEAVSTHIREDEEHLDRVESVIAEVDDLLGRNLELAAREEEVMRLALSRRHSEGRGGPADEEEEDGDGLSSSLDLSSGGEGPGGLPPVNEEDGEEDDGIEILFGSDDGSDVSDLASATSAPLQRLGLDLDAPDRMSGLGALRDELGRWQSEADVDDGNSAVVHFGDGPLLGSPRSHGDWSLAVGSPPLGSPPIARDEHDRRLGRHPGDAGEYEGTRRRAREGGQRVRGRGEHGGGGVDARGGRGIRSRGGFSLSRRRASRTRATAEASAAAAAAATPRTPGRRR</sequence>
<feature type="region of interest" description="Disordered" evidence="3">
    <location>
        <begin position="167"/>
        <end position="231"/>
    </location>
</feature>
<feature type="compositionally biased region" description="Basic residues" evidence="3">
    <location>
        <begin position="705"/>
        <end position="715"/>
    </location>
</feature>
<proteinExistence type="inferred from homology"/>
<evidence type="ECO:0000256" key="1">
    <source>
        <dbReference type="ARBA" id="ARBA00038101"/>
    </source>
</evidence>
<feature type="region of interest" description="Disordered" evidence="3">
    <location>
        <begin position="689"/>
        <end position="724"/>
    </location>
</feature>
<feature type="compositionally biased region" description="Basic and acidic residues" evidence="3">
    <location>
        <begin position="1021"/>
        <end position="1059"/>
    </location>
</feature>
<dbReference type="EMBL" id="AGNL01006801">
    <property type="protein sequence ID" value="EJK71778.1"/>
    <property type="molecule type" value="Genomic_DNA"/>
</dbReference>
<feature type="region of interest" description="Disordered" evidence="3">
    <location>
        <begin position="1002"/>
        <end position="1111"/>
    </location>
</feature>
<feature type="domain" description="RING-type" evidence="4">
    <location>
        <begin position="301"/>
        <end position="349"/>
    </location>
</feature>
<comment type="similarity">
    <text evidence="1">Belongs to the sel-1 family.</text>
</comment>
<comment type="caution">
    <text evidence="5">The sequence shown here is derived from an EMBL/GenBank/DDBJ whole genome shotgun (WGS) entry which is preliminary data.</text>
</comment>
<organism evidence="5 6">
    <name type="scientific">Thalassiosira oceanica</name>
    <name type="common">Marine diatom</name>
    <dbReference type="NCBI Taxonomy" id="159749"/>
    <lineage>
        <taxon>Eukaryota</taxon>
        <taxon>Sar</taxon>
        <taxon>Stramenopiles</taxon>
        <taxon>Ochrophyta</taxon>
        <taxon>Bacillariophyta</taxon>
        <taxon>Coscinodiscophyceae</taxon>
        <taxon>Thalassiosirophycidae</taxon>
        <taxon>Thalassiosirales</taxon>
        <taxon>Thalassiosiraceae</taxon>
        <taxon>Thalassiosira</taxon>
    </lineage>
</organism>
<keyword evidence="2" id="KW-0863">Zinc-finger</keyword>
<feature type="compositionally biased region" description="Basic residues" evidence="3">
    <location>
        <begin position="647"/>
        <end position="656"/>
    </location>
</feature>